<dbReference type="InterPro" id="IPR016095">
    <property type="entry name" value="Ribosomal_uL1_3-a/b-sand"/>
</dbReference>
<keyword evidence="3" id="KW-0687">Ribonucleoprotein</keyword>
<sequence length="335" mass="36011">MWAAPALCRAAPRRAAAAPCRAALGWRAGDGLLLTLGSVRTKKWKPFHNMHRANKLREIRQKQQADAAQAAAEAAAEAAAAGGTSARTVRPNEPTVATTPFQATRLMRAFDVFPEKGASVSLWTRLNVDLTRESVRGTCHLPHGLDTKIRILAFCADDEVQEMLAAGADMAGITEPLRRINLGNLDFDRCIATPSVMPQVMKVSKILGPRKMMPNPKSGTVVTNLKQAIKEAKGGTLLEFRAEGQGELQATIADAGFADAKILENMKFFVQSLLRARPRGSTGGKGKGEPLIPGKSGGDEKDIYFLEATLRLGSAGPPVRVDPESMLPTSVGYFR</sequence>
<dbReference type="Proteomes" id="UP001189429">
    <property type="component" value="Unassembled WGS sequence"/>
</dbReference>
<comment type="similarity">
    <text evidence="1">Belongs to the universal ribosomal protein uL1 family.</text>
</comment>
<name>A0ABN9YD44_9DINO</name>
<dbReference type="Gene3D" id="3.40.50.790">
    <property type="match status" value="1"/>
</dbReference>
<keyword evidence="2" id="KW-0689">Ribosomal protein</keyword>
<proteinExistence type="inferred from homology"/>
<evidence type="ECO:0000313" key="5">
    <source>
        <dbReference type="Proteomes" id="UP001189429"/>
    </source>
</evidence>
<evidence type="ECO:0000313" key="4">
    <source>
        <dbReference type="EMBL" id="CAK0910645.1"/>
    </source>
</evidence>
<comment type="caution">
    <text evidence="4">The sequence shown here is derived from an EMBL/GenBank/DDBJ whole genome shotgun (WGS) entry which is preliminary data.</text>
</comment>
<accession>A0ABN9YD44</accession>
<dbReference type="EMBL" id="CAUYUJ010022437">
    <property type="protein sequence ID" value="CAK0910645.1"/>
    <property type="molecule type" value="Genomic_DNA"/>
</dbReference>
<keyword evidence="5" id="KW-1185">Reference proteome</keyword>
<dbReference type="InterPro" id="IPR023674">
    <property type="entry name" value="Ribosomal_uL1-like"/>
</dbReference>
<evidence type="ECO:0000256" key="1">
    <source>
        <dbReference type="ARBA" id="ARBA00010531"/>
    </source>
</evidence>
<dbReference type="CDD" id="cd00403">
    <property type="entry name" value="Ribosomal_L1"/>
    <property type="match status" value="1"/>
</dbReference>
<evidence type="ECO:0000256" key="2">
    <source>
        <dbReference type="ARBA" id="ARBA00022980"/>
    </source>
</evidence>
<gene>
    <name evidence="4" type="ORF">PCOR1329_LOCUS84769</name>
</gene>
<dbReference type="Gene3D" id="3.30.190.20">
    <property type="match status" value="1"/>
</dbReference>
<organism evidence="4 5">
    <name type="scientific">Prorocentrum cordatum</name>
    <dbReference type="NCBI Taxonomy" id="2364126"/>
    <lineage>
        <taxon>Eukaryota</taxon>
        <taxon>Sar</taxon>
        <taxon>Alveolata</taxon>
        <taxon>Dinophyceae</taxon>
        <taxon>Prorocentrales</taxon>
        <taxon>Prorocentraceae</taxon>
        <taxon>Prorocentrum</taxon>
    </lineage>
</organism>
<dbReference type="InterPro" id="IPR028364">
    <property type="entry name" value="Ribosomal_uL1/biogenesis"/>
</dbReference>
<evidence type="ECO:0008006" key="6">
    <source>
        <dbReference type="Google" id="ProtNLM"/>
    </source>
</evidence>
<dbReference type="SUPFAM" id="SSF56808">
    <property type="entry name" value="Ribosomal protein L1"/>
    <property type="match status" value="1"/>
</dbReference>
<protein>
    <recommendedName>
        <fullName evidence="6">Ribosomal protein</fullName>
    </recommendedName>
</protein>
<dbReference type="Pfam" id="PF00687">
    <property type="entry name" value="Ribosomal_L1"/>
    <property type="match status" value="1"/>
</dbReference>
<reference evidence="4" key="1">
    <citation type="submission" date="2023-10" db="EMBL/GenBank/DDBJ databases">
        <authorList>
            <person name="Chen Y."/>
            <person name="Shah S."/>
            <person name="Dougan E. K."/>
            <person name="Thang M."/>
            <person name="Chan C."/>
        </authorList>
    </citation>
    <scope>NUCLEOTIDE SEQUENCE [LARGE SCALE GENOMIC DNA]</scope>
</reference>
<dbReference type="PANTHER" id="PTHR36427:SF3">
    <property type="entry name" value="LARGE RIBOSOMAL SUBUNIT PROTEIN UL1M"/>
    <property type="match status" value="1"/>
</dbReference>
<evidence type="ECO:0000256" key="3">
    <source>
        <dbReference type="ARBA" id="ARBA00023274"/>
    </source>
</evidence>
<dbReference type="PANTHER" id="PTHR36427">
    <property type="entry name" value="54S RIBOSOMAL PROTEIN L1, MITOCHONDRIAL"/>
    <property type="match status" value="1"/>
</dbReference>